<dbReference type="AlphaFoldDB" id="A0A376BTR6"/>
<dbReference type="InterPro" id="IPR036286">
    <property type="entry name" value="LexA/Signal_pep-like_sf"/>
</dbReference>
<accession>A0A376BTR6</accession>
<dbReference type="STRING" id="1120980.GCA_000745955_00130"/>
<dbReference type="OrthoDB" id="9021722at2"/>
<evidence type="ECO:0000259" key="1">
    <source>
        <dbReference type="Pfam" id="PF00717"/>
    </source>
</evidence>
<dbReference type="PANTHER" id="PTHR33516:SF2">
    <property type="entry name" value="LEXA REPRESSOR-RELATED"/>
    <property type="match status" value="1"/>
</dbReference>
<dbReference type="Pfam" id="PF00717">
    <property type="entry name" value="Peptidase_S24"/>
    <property type="match status" value="1"/>
</dbReference>
<protein>
    <submittedName>
        <fullName evidence="2">Uncharacterized HTH-type transcriptional regulator CBU_1416</fullName>
    </submittedName>
</protein>
<dbReference type="PANTHER" id="PTHR33516">
    <property type="entry name" value="LEXA REPRESSOR"/>
    <property type="match status" value="1"/>
</dbReference>
<dbReference type="InterPro" id="IPR015927">
    <property type="entry name" value="Peptidase_S24_S26A/B/C"/>
</dbReference>
<proteinExistence type="predicted"/>
<reference evidence="2 3" key="1">
    <citation type="submission" date="2018-06" db="EMBL/GenBank/DDBJ databases">
        <authorList>
            <consortium name="Pathogen Informatics"/>
            <person name="Doyle S."/>
        </authorList>
    </citation>
    <scope>NUCLEOTIDE SEQUENCE [LARGE SCALE GENOMIC DNA]</scope>
    <source>
        <strain evidence="2 3">NCTC10283</strain>
    </source>
</reference>
<name>A0A376BTR6_9NEIS</name>
<keyword evidence="3" id="KW-1185">Reference proteome</keyword>
<dbReference type="InterPro" id="IPR050077">
    <property type="entry name" value="LexA_repressor"/>
</dbReference>
<dbReference type="Gene3D" id="2.10.109.10">
    <property type="entry name" value="Umud Fragment, subunit A"/>
    <property type="match status" value="1"/>
</dbReference>
<dbReference type="SUPFAM" id="SSF51306">
    <property type="entry name" value="LexA/Signal peptidase"/>
    <property type="match status" value="1"/>
</dbReference>
<gene>
    <name evidence="2" type="ORF">NCTC10283_01874</name>
</gene>
<dbReference type="InterPro" id="IPR039418">
    <property type="entry name" value="LexA-like"/>
</dbReference>
<dbReference type="CDD" id="cd06529">
    <property type="entry name" value="S24_LexA-like"/>
    <property type="match status" value="1"/>
</dbReference>
<feature type="domain" description="Peptidase S24/S26A/S26B/S26C" evidence="1">
    <location>
        <begin position="108"/>
        <end position="220"/>
    </location>
</feature>
<organism evidence="2 3">
    <name type="scientific">Alysiella crassa</name>
    <dbReference type="NCBI Taxonomy" id="153491"/>
    <lineage>
        <taxon>Bacteria</taxon>
        <taxon>Pseudomonadati</taxon>
        <taxon>Pseudomonadota</taxon>
        <taxon>Betaproteobacteria</taxon>
        <taxon>Neisseriales</taxon>
        <taxon>Neisseriaceae</taxon>
        <taxon>Alysiella</taxon>
    </lineage>
</organism>
<dbReference type="Proteomes" id="UP000254209">
    <property type="component" value="Unassembled WGS sequence"/>
</dbReference>
<dbReference type="EMBL" id="UFSO01000003">
    <property type="protein sequence ID" value="SSY80319.1"/>
    <property type="molecule type" value="Genomic_DNA"/>
</dbReference>
<sequence>MSTQKISVAGKNLAYLMERQGFNATSLVAEIKKENPNSKANQPTLFRIITGETEDPKETSLQPFADYFGVEVADLRMRDLTTASHSNTLPIMGLHGRIPIIDWKNIQDWISMEHNAITIQEWRSTTRRHGKNTFALRVAGISMLNYGHRESFEDNDVILVDPDKTAVNGSLVIVQIDDTKGFTFRKLYIEGDKMYLYALNPNWNPLIMELNDFSMIKGVVFEKQVDF</sequence>
<dbReference type="RefSeq" id="WP_051968668.1">
    <property type="nucleotide sequence ID" value="NZ_CP091519.2"/>
</dbReference>
<evidence type="ECO:0000313" key="2">
    <source>
        <dbReference type="EMBL" id="SSY80319.1"/>
    </source>
</evidence>
<evidence type="ECO:0000313" key="3">
    <source>
        <dbReference type="Proteomes" id="UP000254209"/>
    </source>
</evidence>